<name>A0AAN6PIG6_9PEZI</name>
<evidence type="ECO:0000313" key="7">
    <source>
        <dbReference type="EMBL" id="KAK4041568.1"/>
    </source>
</evidence>
<dbReference type="CDD" id="cd00118">
    <property type="entry name" value="LysM"/>
    <property type="match status" value="2"/>
</dbReference>
<dbReference type="PANTHER" id="PTHR34997:SF2">
    <property type="entry name" value="LYSM DOMAIN-CONTAINING PROTEIN-RELATED"/>
    <property type="match status" value="1"/>
</dbReference>
<feature type="domain" description="LysM" evidence="6">
    <location>
        <begin position="120"/>
        <end position="166"/>
    </location>
</feature>
<keyword evidence="1" id="KW-0147">Chitin-binding</keyword>
<comment type="caution">
    <text evidence="7">The sequence shown here is derived from an EMBL/GenBank/DDBJ whole genome shotgun (WGS) entry which is preliminary data.</text>
</comment>
<gene>
    <name evidence="7" type="ORF">C8A01DRAFT_14719</name>
</gene>
<reference evidence="8" key="1">
    <citation type="journal article" date="2023" name="Mol. Phylogenet. Evol.">
        <title>Genome-scale phylogeny and comparative genomics of the fungal order Sordariales.</title>
        <authorList>
            <person name="Hensen N."/>
            <person name="Bonometti L."/>
            <person name="Westerberg I."/>
            <person name="Brannstrom I.O."/>
            <person name="Guillou S."/>
            <person name="Cros-Aarteil S."/>
            <person name="Calhoun S."/>
            <person name="Haridas S."/>
            <person name="Kuo A."/>
            <person name="Mondo S."/>
            <person name="Pangilinan J."/>
            <person name="Riley R."/>
            <person name="LaButti K."/>
            <person name="Andreopoulos B."/>
            <person name="Lipzen A."/>
            <person name="Chen C."/>
            <person name="Yan M."/>
            <person name="Daum C."/>
            <person name="Ng V."/>
            <person name="Clum A."/>
            <person name="Steindorff A."/>
            <person name="Ohm R.A."/>
            <person name="Martin F."/>
            <person name="Silar P."/>
            <person name="Natvig D.O."/>
            <person name="Lalanne C."/>
            <person name="Gautier V."/>
            <person name="Ament-Velasquez S.L."/>
            <person name="Kruys A."/>
            <person name="Hutchinson M.I."/>
            <person name="Powell A.J."/>
            <person name="Barry K."/>
            <person name="Miller A.N."/>
            <person name="Grigoriev I.V."/>
            <person name="Debuchy R."/>
            <person name="Gladieux P."/>
            <person name="Hiltunen Thoren M."/>
            <person name="Johannesson H."/>
        </authorList>
    </citation>
    <scope>NUCLEOTIDE SEQUENCE [LARGE SCALE GENOMIC DNA]</scope>
    <source>
        <strain evidence="8">CBS 284.82</strain>
    </source>
</reference>
<dbReference type="PANTHER" id="PTHR34997">
    <property type="entry name" value="AM15"/>
    <property type="match status" value="1"/>
</dbReference>
<proteinExistence type="inferred from homology"/>
<dbReference type="InterPro" id="IPR018392">
    <property type="entry name" value="LysM"/>
</dbReference>
<evidence type="ECO:0000256" key="3">
    <source>
        <dbReference type="ARBA" id="ARBA00023026"/>
    </source>
</evidence>
<evidence type="ECO:0000256" key="1">
    <source>
        <dbReference type="ARBA" id="ARBA00022669"/>
    </source>
</evidence>
<evidence type="ECO:0000313" key="8">
    <source>
        <dbReference type="Proteomes" id="UP001303115"/>
    </source>
</evidence>
<keyword evidence="8" id="KW-1185">Reference proteome</keyword>
<dbReference type="SMART" id="SM00257">
    <property type="entry name" value="LysM"/>
    <property type="match status" value="2"/>
</dbReference>
<keyword evidence="3" id="KW-0843">Virulence</keyword>
<dbReference type="Proteomes" id="UP001303115">
    <property type="component" value="Unassembled WGS sequence"/>
</dbReference>
<protein>
    <submittedName>
        <fullName evidence="7">Autolysin</fullName>
    </submittedName>
</protein>
<accession>A0AAN6PIG6</accession>
<keyword evidence="2 5" id="KW-0732">Signal</keyword>
<dbReference type="SUPFAM" id="SSF54106">
    <property type="entry name" value="LysM domain"/>
    <property type="match status" value="2"/>
</dbReference>
<dbReference type="InterPro" id="IPR052210">
    <property type="entry name" value="LysM1-like"/>
</dbReference>
<dbReference type="AlphaFoldDB" id="A0AAN6PIG6"/>
<dbReference type="GO" id="GO:0008061">
    <property type="term" value="F:chitin binding"/>
    <property type="evidence" value="ECO:0007669"/>
    <property type="project" value="UniProtKB-KW"/>
</dbReference>
<evidence type="ECO:0000259" key="6">
    <source>
        <dbReference type="PROSITE" id="PS51782"/>
    </source>
</evidence>
<evidence type="ECO:0000256" key="5">
    <source>
        <dbReference type="SAM" id="SignalP"/>
    </source>
</evidence>
<comment type="similarity">
    <text evidence="4">Belongs to the secreted LysM effector family.</text>
</comment>
<feature type="signal peptide" evidence="5">
    <location>
        <begin position="1"/>
        <end position="16"/>
    </location>
</feature>
<feature type="domain" description="LysM" evidence="6">
    <location>
        <begin position="35"/>
        <end position="81"/>
    </location>
</feature>
<dbReference type="InterPro" id="IPR036779">
    <property type="entry name" value="LysM_dom_sf"/>
</dbReference>
<dbReference type="Gene3D" id="3.10.350.10">
    <property type="entry name" value="LysM domain"/>
    <property type="match status" value="3"/>
</dbReference>
<dbReference type="EMBL" id="MU854355">
    <property type="protein sequence ID" value="KAK4041568.1"/>
    <property type="molecule type" value="Genomic_DNA"/>
</dbReference>
<dbReference type="Pfam" id="PF01476">
    <property type="entry name" value="LysM"/>
    <property type="match status" value="2"/>
</dbReference>
<evidence type="ECO:0000256" key="2">
    <source>
        <dbReference type="ARBA" id="ARBA00022729"/>
    </source>
</evidence>
<organism evidence="7 8">
    <name type="scientific">Parachaetomium inaequale</name>
    <dbReference type="NCBI Taxonomy" id="2588326"/>
    <lineage>
        <taxon>Eukaryota</taxon>
        <taxon>Fungi</taxon>
        <taxon>Dikarya</taxon>
        <taxon>Ascomycota</taxon>
        <taxon>Pezizomycotina</taxon>
        <taxon>Sordariomycetes</taxon>
        <taxon>Sordariomycetidae</taxon>
        <taxon>Sordariales</taxon>
        <taxon>Chaetomiaceae</taxon>
        <taxon>Parachaetomium</taxon>
    </lineage>
</organism>
<feature type="chain" id="PRO_5042859444" evidence="5">
    <location>
        <begin position="17"/>
        <end position="251"/>
    </location>
</feature>
<evidence type="ECO:0000256" key="4">
    <source>
        <dbReference type="ARBA" id="ARBA00044955"/>
    </source>
</evidence>
<sequence length="251" mass="27226">MRSLRLLLSSLGICLAAPAAAPTPTQAGIAANCNKFHLVASGDTCGRLSVAYAISLPDFYSWNPAVDDACTGLWLGYYVCVGVEASATPTTTATPTIPTGANGVATPSPIREGMTTVCDTFHFAVAGDNCWDLEQTYGVTFKDFYRWNPSILNSCGGLWPGYHYCIGVIPGVPEPTVTHTPPAVPVVTPEPYKDGMTPYCNKFHFAEKDRMCDELQALYGITREQIVNWNPNILSMCGGMWKDVWYCVGIY</sequence>
<dbReference type="PROSITE" id="PS51782">
    <property type="entry name" value="LYSM"/>
    <property type="match status" value="2"/>
</dbReference>